<dbReference type="InterPro" id="IPR036188">
    <property type="entry name" value="FAD/NAD-bd_sf"/>
</dbReference>
<protein>
    <recommendedName>
        <fullName evidence="4">Tryptophan 2-monooxygenase</fullName>
        <ecNumber evidence="3">1.13.12.3</ecNumber>
    </recommendedName>
</protein>
<comment type="caution">
    <text evidence="8">The sequence shown here is derived from an EMBL/GenBank/DDBJ whole genome shotgun (WGS) entry which is preliminary data.</text>
</comment>
<dbReference type="Gene3D" id="1.20.1440.240">
    <property type="match status" value="1"/>
</dbReference>
<sequence length="492" mass="53546">MRALGLLSATPAFAAVPELPPGSGTGKSVVILGAGIAGLTAGHELLKAGYGVTILEARDRIGGRVWSIRGGTRVEQEGRADQLCTFDQGLYMNAGAARLPTEHRGIFHYAREFKVPLEVMVNVNRSAAVDAGREIVPQRRAVNDMRGHIAELLAKSIDRGALDAELTATDKERLRSYLTDWGALRGDGSYRGSDRSGFARVPGGYADAGQELDPLTLEELMDHGTWGVPALFEETFDQQAPMFQPVGGMDRIAYAIYESLSDHVRLNTPVTGVRNASDGVTVMLESGAPVTADYCLCTLPGNYVARLDTDFSTTKKAALGNLFYAPSAKVAWQAPRFWEEQGIYGGLAWTEEPNTLVWYPSGDWNSPTGILMGAYSYDDRPAAVAFTHMTHAERFAISRDVIERIHPGKGALLARPLTVAWNETRFSGGVGCVWTDEQRQTAYPELCRPEGRTFFAGEHLSYVPFWQEGAILSGFEALKLLRARTAADRLAA</sequence>
<dbReference type="SUPFAM" id="SSF51905">
    <property type="entry name" value="FAD/NAD(P)-binding domain"/>
    <property type="match status" value="1"/>
</dbReference>
<dbReference type="Pfam" id="PF01593">
    <property type="entry name" value="Amino_oxidase"/>
    <property type="match status" value="1"/>
</dbReference>
<comment type="similarity">
    <text evidence="2">Belongs to the tryptophan 2-monooxygenase family.</text>
</comment>
<dbReference type="Proteomes" id="UP001142648">
    <property type="component" value="Unassembled WGS sequence"/>
</dbReference>
<evidence type="ECO:0000256" key="6">
    <source>
        <dbReference type="ARBA" id="ARBA00047321"/>
    </source>
</evidence>
<evidence type="ECO:0000256" key="5">
    <source>
        <dbReference type="ARBA" id="ARBA00023070"/>
    </source>
</evidence>
<dbReference type="Gene3D" id="3.90.660.10">
    <property type="match status" value="1"/>
</dbReference>
<dbReference type="PANTHER" id="PTHR10742">
    <property type="entry name" value="FLAVIN MONOAMINE OXIDASE"/>
    <property type="match status" value="1"/>
</dbReference>
<dbReference type="EMBL" id="JAOAMV010000004">
    <property type="protein sequence ID" value="MCT2559283.1"/>
    <property type="molecule type" value="Genomic_DNA"/>
</dbReference>
<feature type="domain" description="Amine oxidase" evidence="7">
    <location>
        <begin position="36"/>
        <end position="477"/>
    </location>
</feature>
<dbReference type="InterPro" id="IPR050281">
    <property type="entry name" value="Flavin_monoamine_oxidase"/>
</dbReference>
<evidence type="ECO:0000256" key="1">
    <source>
        <dbReference type="ARBA" id="ARBA00004814"/>
    </source>
</evidence>
<evidence type="ECO:0000313" key="8">
    <source>
        <dbReference type="EMBL" id="MCT2559283.1"/>
    </source>
</evidence>
<gene>
    <name evidence="8" type="ORF">N0B51_09830</name>
</gene>
<dbReference type="GO" id="GO:0050361">
    <property type="term" value="F:tryptophan 2-monooxygenase activity"/>
    <property type="evidence" value="ECO:0007669"/>
    <property type="project" value="UniProtKB-EC"/>
</dbReference>
<evidence type="ECO:0000259" key="7">
    <source>
        <dbReference type="Pfam" id="PF01593"/>
    </source>
</evidence>
<dbReference type="PANTHER" id="PTHR10742:SF410">
    <property type="entry name" value="LYSINE-SPECIFIC HISTONE DEMETHYLASE 2"/>
    <property type="match status" value="1"/>
</dbReference>
<evidence type="ECO:0000256" key="3">
    <source>
        <dbReference type="ARBA" id="ARBA00012535"/>
    </source>
</evidence>
<organism evidence="8 9">
    <name type="scientific">Tsuneonella litorea</name>
    <dbReference type="NCBI Taxonomy" id="2976475"/>
    <lineage>
        <taxon>Bacteria</taxon>
        <taxon>Pseudomonadati</taxon>
        <taxon>Pseudomonadota</taxon>
        <taxon>Alphaproteobacteria</taxon>
        <taxon>Sphingomonadales</taxon>
        <taxon>Erythrobacteraceae</taxon>
        <taxon>Tsuneonella</taxon>
    </lineage>
</organism>
<name>A0A9X2W1L9_9SPHN</name>
<dbReference type="GO" id="GO:0009851">
    <property type="term" value="P:auxin biosynthetic process"/>
    <property type="evidence" value="ECO:0007669"/>
    <property type="project" value="UniProtKB-KW"/>
</dbReference>
<keyword evidence="9" id="KW-1185">Reference proteome</keyword>
<dbReference type="EC" id="1.13.12.3" evidence="3"/>
<evidence type="ECO:0000313" key="9">
    <source>
        <dbReference type="Proteomes" id="UP001142648"/>
    </source>
</evidence>
<accession>A0A9X2W1L9</accession>
<evidence type="ECO:0000256" key="4">
    <source>
        <dbReference type="ARBA" id="ARBA00017871"/>
    </source>
</evidence>
<dbReference type="InterPro" id="IPR002937">
    <property type="entry name" value="Amino_oxidase"/>
</dbReference>
<dbReference type="Gene3D" id="3.50.50.60">
    <property type="entry name" value="FAD/NAD(P)-binding domain"/>
    <property type="match status" value="1"/>
</dbReference>
<dbReference type="SUPFAM" id="SSF54373">
    <property type="entry name" value="FAD-linked reductases, C-terminal domain"/>
    <property type="match status" value="1"/>
</dbReference>
<reference evidence="8" key="1">
    <citation type="submission" date="2022-09" db="EMBL/GenBank/DDBJ databases">
        <title>The genome sequence of Tsuneonella sp. YG55.</title>
        <authorList>
            <person name="Liu Y."/>
        </authorList>
    </citation>
    <scope>NUCLEOTIDE SEQUENCE</scope>
    <source>
        <strain evidence="8">YG55</strain>
    </source>
</reference>
<dbReference type="AlphaFoldDB" id="A0A9X2W1L9"/>
<evidence type="ECO:0000256" key="2">
    <source>
        <dbReference type="ARBA" id="ARBA00005833"/>
    </source>
</evidence>
<proteinExistence type="inferred from homology"/>
<comment type="pathway">
    <text evidence="1">Plant hormone metabolism; auxin biosynthesis.</text>
</comment>
<keyword evidence="5" id="KW-0073">Auxin biosynthesis</keyword>
<comment type="catalytic activity">
    <reaction evidence="6">
        <text>L-tryptophan + O2 = indole-3-acetamide + CO2 + H2O</text>
        <dbReference type="Rhea" id="RHEA:16165"/>
        <dbReference type="ChEBI" id="CHEBI:15377"/>
        <dbReference type="ChEBI" id="CHEBI:15379"/>
        <dbReference type="ChEBI" id="CHEBI:16031"/>
        <dbReference type="ChEBI" id="CHEBI:16526"/>
        <dbReference type="ChEBI" id="CHEBI:57912"/>
        <dbReference type="EC" id="1.13.12.3"/>
    </reaction>
</comment>